<evidence type="ECO:0000313" key="4">
    <source>
        <dbReference type="Proteomes" id="UP000473681"/>
    </source>
</evidence>
<dbReference type="AlphaFoldDB" id="A0A0L9Y4T3"/>
<proteinExistence type="predicted"/>
<evidence type="ECO:0000256" key="1">
    <source>
        <dbReference type="SAM" id="Phobius"/>
    </source>
</evidence>
<dbReference type="EMBL" id="SWVK01000019">
    <property type="protein sequence ID" value="NFN36122.1"/>
    <property type="molecule type" value="Genomic_DNA"/>
</dbReference>
<sequence>MNSVVFLIIIGITVWILNFIFGLIQIKDFNKNYIELRRLGKVAIGRKKGIINSGTIVLIRIQNDGLIIESRKMQGVTVAARVKQFKGLENMYIDKIEENDLKEFNKPLKRAILDAVKNYKKFRHEEGSKKEADLEVVV</sequence>
<accession>A0A0L9Y4T3</accession>
<keyword evidence="1" id="KW-0812">Transmembrane</keyword>
<dbReference type="Pfam" id="PF06923">
    <property type="entry name" value="GutM"/>
    <property type="match status" value="1"/>
</dbReference>
<dbReference type="PIRSF" id="PIRSF011474">
    <property type="entry name" value="Glucitol_operon_activator"/>
    <property type="match status" value="1"/>
</dbReference>
<evidence type="ECO:0000313" key="5">
    <source>
        <dbReference type="Proteomes" id="UP000476820"/>
    </source>
</evidence>
<name>A0A0L9Y4T3_CLOBO</name>
<organism evidence="2 5">
    <name type="scientific">Clostridium botulinum</name>
    <dbReference type="NCBI Taxonomy" id="1491"/>
    <lineage>
        <taxon>Bacteria</taxon>
        <taxon>Bacillati</taxon>
        <taxon>Bacillota</taxon>
        <taxon>Clostridia</taxon>
        <taxon>Eubacteriales</taxon>
        <taxon>Clostridiaceae</taxon>
        <taxon>Clostridium</taxon>
    </lineage>
</organism>
<dbReference type="Proteomes" id="UP000476820">
    <property type="component" value="Unassembled WGS sequence"/>
</dbReference>
<keyword evidence="1" id="KW-1133">Transmembrane helix</keyword>
<keyword evidence="1" id="KW-0472">Membrane</keyword>
<dbReference type="Proteomes" id="UP000473681">
    <property type="component" value="Unassembled WGS sequence"/>
</dbReference>
<evidence type="ECO:0000313" key="3">
    <source>
        <dbReference type="EMBL" id="NFN36122.1"/>
    </source>
</evidence>
<reference evidence="4 5" key="1">
    <citation type="submission" date="2019-04" db="EMBL/GenBank/DDBJ databases">
        <title>Genome sequencing of Clostridium botulinum Groups I-IV and Clostridium butyricum.</title>
        <authorList>
            <person name="Brunt J."/>
            <person name="Van Vliet A.H.M."/>
            <person name="Stringer S.C."/>
            <person name="Carter A.T."/>
            <person name="Peck M.W."/>
        </authorList>
    </citation>
    <scope>NUCLEOTIDE SEQUENCE [LARGE SCALE GENOMIC DNA]</scope>
    <source>
        <strain evidence="2 5">1605</strain>
        <strain evidence="3 4">CB-K-33E</strain>
    </source>
</reference>
<evidence type="ECO:0000313" key="2">
    <source>
        <dbReference type="EMBL" id="NFF87180.1"/>
    </source>
</evidence>
<dbReference type="EMBL" id="SWOV01000008">
    <property type="protein sequence ID" value="NFF87180.1"/>
    <property type="molecule type" value="Genomic_DNA"/>
</dbReference>
<dbReference type="InterPro" id="IPR009693">
    <property type="entry name" value="Glucitol_operon_activator"/>
</dbReference>
<comment type="caution">
    <text evidence="2">The sequence shown here is derived from an EMBL/GenBank/DDBJ whole genome shotgun (WGS) entry which is preliminary data.</text>
</comment>
<protein>
    <submittedName>
        <fullName evidence="2">Transcriptional regulator</fullName>
    </submittedName>
</protein>
<dbReference type="RefSeq" id="WP_017825722.1">
    <property type="nucleotide sequence ID" value="NZ_JACBBZ010000007.1"/>
</dbReference>
<dbReference type="OrthoDB" id="9096700at2"/>
<gene>
    <name evidence="2" type="ORF">FC774_04715</name>
    <name evidence="3" type="ORF">FDB51_13490</name>
</gene>
<feature type="transmembrane region" description="Helical" evidence="1">
    <location>
        <begin position="6"/>
        <end position="24"/>
    </location>
</feature>